<dbReference type="Pfam" id="PF19795">
    <property type="entry name" value="DUF6279"/>
    <property type="match status" value="1"/>
</dbReference>
<sequence length="275" mass="32345">MISQAYKKIIVVLVFFSLSACSVVGGLWYERIDQLIANQFLEYASFTNAQEKYVRQASLEFKYWNIKNELPKYKKLLSQFRFLDNTTTVDDIDDIYQQGIMLGNNSRDFFVPRIVEFCKTITNKQVEEMAIYFDGLMKERKLELENEEGDFQGSLVKNFKRFFRLMGVKLNNEQINTVRILSSSIKDTREQLISERIQWNQQFIAILNLRQNENFEETFVNHINSLNSEDPNTRILINQIAAEIIASLDEKQRAKFQKRLGVFEASINQIIEQQN</sequence>
<reference evidence="1" key="1">
    <citation type="submission" date="2018-05" db="EMBL/GenBank/DDBJ databases">
        <authorList>
            <person name="Lanie J.A."/>
            <person name="Ng W.-L."/>
            <person name="Kazmierczak K.M."/>
            <person name="Andrzejewski T.M."/>
            <person name="Davidsen T.M."/>
            <person name="Wayne K.J."/>
            <person name="Tettelin H."/>
            <person name="Glass J.I."/>
            <person name="Rusch D."/>
            <person name="Podicherti R."/>
            <person name="Tsui H.-C.T."/>
            <person name="Winkler M.E."/>
        </authorList>
    </citation>
    <scope>NUCLEOTIDE SEQUENCE</scope>
</reference>
<dbReference type="EMBL" id="UINC01120509">
    <property type="protein sequence ID" value="SVC95037.1"/>
    <property type="molecule type" value="Genomic_DNA"/>
</dbReference>
<gene>
    <name evidence="1" type="ORF">METZ01_LOCUS347891</name>
</gene>
<dbReference type="AlphaFoldDB" id="A0A382RD05"/>
<organism evidence="1">
    <name type="scientific">marine metagenome</name>
    <dbReference type="NCBI Taxonomy" id="408172"/>
    <lineage>
        <taxon>unclassified sequences</taxon>
        <taxon>metagenomes</taxon>
        <taxon>ecological metagenomes</taxon>
    </lineage>
</organism>
<name>A0A382RD05_9ZZZZ</name>
<evidence type="ECO:0000313" key="1">
    <source>
        <dbReference type="EMBL" id="SVC95037.1"/>
    </source>
</evidence>
<dbReference type="PROSITE" id="PS51257">
    <property type="entry name" value="PROKAR_LIPOPROTEIN"/>
    <property type="match status" value="1"/>
</dbReference>
<protein>
    <recommendedName>
        <fullName evidence="2">Lipoprotein</fullName>
    </recommendedName>
</protein>
<accession>A0A382RD05</accession>
<proteinExistence type="predicted"/>
<evidence type="ECO:0008006" key="2">
    <source>
        <dbReference type="Google" id="ProtNLM"/>
    </source>
</evidence>